<dbReference type="Pfam" id="PF04479">
    <property type="entry name" value="RTA1"/>
    <property type="match status" value="1"/>
</dbReference>
<evidence type="ECO:0000256" key="3">
    <source>
        <dbReference type="ARBA" id="ARBA00022989"/>
    </source>
</evidence>
<keyword evidence="4 5" id="KW-0472">Membrane</keyword>
<protein>
    <submittedName>
        <fullName evidence="6">RTA1 like protein</fullName>
    </submittedName>
</protein>
<keyword evidence="2 5" id="KW-0812">Transmembrane</keyword>
<evidence type="ECO:0000256" key="5">
    <source>
        <dbReference type="SAM" id="Phobius"/>
    </source>
</evidence>
<feature type="transmembrane region" description="Helical" evidence="5">
    <location>
        <begin position="58"/>
        <end position="79"/>
    </location>
</feature>
<dbReference type="AlphaFoldDB" id="A0AB34FSN9"/>
<keyword evidence="7" id="KW-1185">Reference proteome</keyword>
<gene>
    <name evidence="6" type="ORF">O9K51_05377</name>
</gene>
<keyword evidence="3 5" id="KW-1133">Transmembrane helix</keyword>
<feature type="transmembrane region" description="Helical" evidence="5">
    <location>
        <begin position="33"/>
        <end position="51"/>
    </location>
</feature>
<evidence type="ECO:0000313" key="7">
    <source>
        <dbReference type="Proteomes" id="UP001163105"/>
    </source>
</evidence>
<dbReference type="InterPro" id="IPR007568">
    <property type="entry name" value="RTA1"/>
</dbReference>
<dbReference type="GO" id="GO:0016020">
    <property type="term" value="C:membrane"/>
    <property type="evidence" value="ECO:0007669"/>
    <property type="project" value="UniProtKB-SubCell"/>
</dbReference>
<accession>A0AB34FSN9</accession>
<evidence type="ECO:0000256" key="2">
    <source>
        <dbReference type="ARBA" id="ARBA00022692"/>
    </source>
</evidence>
<sequence length="317" mass="34715">MAALLPIVVGSIMAELKPFRGNYYLWEYVPSKAAAILFTILFLIATVFVIWRMVRTKTLFSIAFTIGGRNAVVEVIGYAARAVSEDKTDQLGPFIVQSVLLLVAPALFAASIYMVLGRLMRSIHGERHSIIPVRWLTRAFVAGDIFSFLVQSSGAGLMANSSFSQKTAQNIILAGLLIQIVMFGLFAATAVIFDVRMRRWPSGASAEGGSGARWKQVLWMLYAVSALIMVRSVFRVIEYAMGKDGYLLGHEWTLYIFDAVLMLAVMALYGWIYPGELSQAAVKPRPWESVDSTSVGMADDVRYGGGGDGMRGVEAGK</sequence>
<feature type="transmembrane region" description="Helical" evidence="5">
    <location>
        <begin position="91"/>
        <end position="116"/>
    </location>
</feature>
<dbReference type="PANTHER" id="PTHR31465">
    <property type="entry name" value="PROTEIN RTA1-RELATED"/>
    <property type="match status" value="1"/>
</dbReference>
<evidence type="ECO:0000256" key="4">
    <source>
        <dbReference type="ARBA" id="ARBA00023136"/>
    </source>
</evidence>
<reference evidence="6" key="1">
    <citation type="submission" date="2023-01" db="EMBL/GenBank/DDBJ databases">
        <title>The growth and conidiation of Purpureocillium lavendulum are regulated by nitrogen source and histone H3K14 acetylation.</title>
        <authorList>
            <person name="Tang P."/>
            <person name="Han J."/>
            <person name="Zhang C."/>
            <person name="Tang P."/>
            <person name="Qi F."/>
            <person name="Zhang K."/>
            <person name="Liang L."/>
        </authorList>
    </citation>
    <scope>NUCLEOTIDE SEQUENCE</scope>
    <source>
        <strain evidence="6">YMF1.00683</strain>
    </source>
</reference>
<organism evidence="6 7">
    <name type="scientific">Purpureocillium lavendulum</name>
    <dbReference type="NCBI Taxonomy" id="1247861"/>
    <lineage>
        <taxon>Eukaryota</taxon>
        <taxon>Fungi</taxon>
        <taxon>Dikarya</taxon>
        <taxon>Ascomycota</taxon>
        <taxon>Pezizomycotina</taxon>
        <taxon>Sordariomycetes</taxon>
        <taxon>Hypocreomycetidae</taxon>
        <taxon>Hypocreales</taxon>
        <taxon>Ophiocordycipitaceae</taxon>
        <taxon>Purpureocillium</taxon>
    </lineage>
</organism>
<comment type="subcellular location">
    <subcellularLocation>
        <location evidence="1">Membrane</location>
        <topology evidence="1">Multi-pass membrane protein</topology>
    </subcellularLocation>
</comment>
<dbReference type="EMBL" id="JAQHRD010000004">
    <property type="protein sequence ID" value="KAJ6441826.1"/>
    <property type="molecule type" value="Genomic_DNA"/>
</dbReference>
<feature type="transmembrane region" description="Helical" evidence="5">
    <location>
        <begin position="254"/>
        <end position="273"/>
    </location>
</feature>
<dbReference type="PANTHER" id="PTHR31465:SF27">
    <property type="entry name" value="DOMAIN PROTEIN, PUTATIVE (AFU_ORTHOLOGUE AFUA_3G01030)-RELATED"/>
    <property type="match status" value="1"/>
</dbReference>
<name>A0AB34FSN9_9HYPO</name>
<evidence type="ECO:0000256" key="1">
    <source>
        <dbReference type="ARBA" id="ARBA00004141"/>
    </source>
</evidence>
<feature type="transmembrane region" description="Helical" evidence="5">
    <location>
        <begin position="216"/>
        <end position="234"/>
    </location>
</feature>
<evidence type="ECO:0000313" key="6">
    <source>
        <dbReference type="EMBL" id="KAJ6441826.1"/>
    </source>
</evidence>
<comment type="caution">
    <text evidence="6">The sequence shown here is derived from an EMBL/GenBank/DDBJ whole genome shotgun (WGS) entry which is preliminary data.</text>
</comment>
<proteinExistence type="predicted"/>
<feature type="transmembrane region" description="Helical" evidence="5">
    <location>
        <begin position="171"/>
        <end position="195"/>
    </location>
</feature>
<dbReference type="Proteomes" id="UP001163105">
    <property type="component" value="Unassembled WGS sequence"/>
</dbReference>